<dbReference type="GO" id="GO:0050515">
    <property type="term" value="F:4-(cytidine 5'-diphospho)-2-C-methyl-D-erythritol kinase activity"/>
    <property type="evidence" value="ECO:0007669"/>
    <property type="project" value="UniProtKB-UniRule"/>
</dbReference>
<comment type="caution">
    <text evidence="12">The sequence shown here is derived from an EMBL/GenBank/DDBJ whole genome shotgun (WGS) entry which is preliminary data.</text>
</comment>
<evidence type="ECO:0000256" key="7">
    <source>
        <dbReference type="ARBA" id="ARBA00022840"/>
    </source>
</evidence>
<dbReference type="GO" id="GO:0016114">
    <property type="term" value="P:terpenoid biosynthetic process"/>
    <property type="evidence" value="ECO:0007669"/>
    <property type="project" value="UniProtKB-UniRule"/>
</dbReference>
<dbReference type="OrthoDB" id="3173073at2"/>
<evidence type="ECO:0000256" key="6">
    <source>
        <dbReference type="ARBA" id="ARBA00022777"/>
    </source>
</evidence>
<evidence type="ECO:0000256" key="2">
    <source>
        <dbReference type="ARBA" id="ARBA00012052"/>
    </source>
</evidence>
<feature type="domain" description="GHMP kinase C-terminal" evidence="11">
    <location>
        <begin position="217"/>
        <end position="289"/>
    </location>
</feature>
<keyword evidence="4 9" id="KW-0808">Transferase</keyword>
<dbReference type="NCBIfam" id="NF002870">
    <property type="entry name" value="PRK03188.1"/>
    <property type="match status" value="1"/>
</dbReference>
<sequence>MTATIPLQHRVVARAPAKINVSLEVGTVHRDGSRQLATAFQAISLFDEVEAIDADEFSVTFDGPVDARPLASDDENLAIRAAGLLAERAGHDGAAALHITKHVPVAGGMAGGSADAAATLVALDALWGTGLAKEELLELGAQLGTDVPFALMGGTAVGTGRGEELSPALSTGTFHWVVVTTPNGSSSADAFRALDEERDAGDLPFEPVTPRVADDVLQALRRGDAHALAGALHNDLQEPALRLRPELRDVLELGERAGALAGILSGSGPSVAFLAAHKTGAIDLQVALTASQLDVVRVTGPVPGARVLEVSEP</sequence>
<feature type="active site" evidence="9">
    <location>
        <position position="18"/>
    </location>
</feature>
<dbReference type="InterPro" id="IPR020568">
    <property type="entry name" value="Ribosomal_Su5_D2-typ_SF"/>
</dbReference>
<dbReference type="Gene3D" id="3.30.230.10">
    <property type="match status" value="1"/>
</dbReference>
<dbReference type="UniPathway" id="UPA00056">
    <property type="reaction ID" value="UER00094"/>
</dbReference>
<accession>A0A7J5BVU5</accession>
<dbReference type="RefSeq" id="WP_158040140.1">
    <property type="nucleotide sequence ID" value="NZ_JACCFV010000001.1"/>
</dbReference>
<dbReference type="AlphaFoldDB" id="A0A7J5BVU5"/>
<dbReference type="SUPFAM" id="SSF55060">
    <property type="entry name" value="GHMP Kinase, C-terminal domain"/>
    <property type="match status" value="1"/>
</dbReference>
<evidence type="ECO:0000259" key="11">
    <source>
        <dbReference type="Pfam" id="PF08544"/>
    </source>
</evidence>
<dbReference type="InterPro" id="IPR013750">
    <property type="entry name" value="GHMP_kinase_C_dom"/>
</dbReference>
<dbReference type="Pfam" id="PF00288">
    <property type="entry name" value="GHMP_kinases_N"/>
    <property type="match status" value="1"/>
</dbReference>
<dbReference type="Proteomes" id="UP000467240">
    <property type="component" value="Unassembled WGS sequence"/>
</dbReference>
<dbReference type="Gene3D" id="3.30.70.890">
    <property type="entry name" value="GHMP kinase, C-terminal domain"/>
    <property type="match status" value="1"/>
</dbReference>
<evidence type="ECO:0000313" key="13">
    <source>
        <dbReference type="Proteomes" id="UP000467240"/>
    </source>
</evidence>
<keyword evidence="7 9" id="KW-0067">ATP-binding</keyword>
<protein>
    <recommendedName>
        <fullName evidence="3 9">4-diphosphocytidyl-2-C-methyl-D-erythritol kinase</fullName>
        <shortName evidence="9">CMK</shortName>
        <ecNumber evidence="2 9">2.7.1.148</ecNumber>
    </recommendedName>
    <alternativeName>
        <fullName evidence="8 9">4-(cytidine-5'-diphospho)-2-C-methyl-D-erythritol kinase</fullName>
    </alternativeName>
</protein>
<comment type="function">
    <text evidence="9">Catalyzes the phosphorylation of the position 2 hydroxy group of 4-diphosphocytidyl-2C-methyl-D-erythritol.</text>
</comment>
<dbReference type="PANTHER" id="PTHR43527">
    <property type="entry name" value="4-DIPHOSPHOCYTIDYL-2-C-METHYL-D-ERYTHRITOL KINASE, CHLOROPLASTIC"/>
    <property type="match status" value="1"/>
</dbReference>
<comment type="catalytic activity">
    <reaction evidence="9">
        <text>4-CDP-2-C-methyl-D-erythritol + ATP = 4-CDP-2-C-methyl-D-erythritol 2-phosphate + ADP + H(+)</text>
        <dbReference type="Rhea" id="RHEA:18437"/>
        <dbReference type="ChEBI" id="CHEBI:15378"/>
        <dbReference type="ChEBI" id="CHEBI:30616"/>
        <dbReference type="ChEBI" id="CHEBI:57823"/>
        <dbReference type="ChEBI" id="CHEBI:57919"/>
        <dbReference type="ChEBI" id="CHEBI:456216"/>
        <dbReference type="EC" id="2.7.1.148"/>
    </reaction>
</comment>
<keyword evidence="6 9" id="KW-0418">Kinase</keyword>
<dbReference type="InterPro" id="IPR006204">
    <property type="entry name" value="GHMP_kinase_N_dom"/>
</dbReference>
<evidence type="ECO:0000256" key="8">
    <source>
        <dbReference type="ARBA" id="ARBA00032554"/>
    </source>
</evidence>
<feature type="active site" evidence="9">
    <location>
        <position position="146"/>
    </location>
</feature>
<dbReference type="NCBIfam" id="TIGR00154">
    <property type="entry name" value="ispE"/>
    <property type="match status" value="1"/>
</dbReference>
<dbReference type="PIRSF" id="PIRSF010376">
    <property type="entry name" value="IspE"/>
    <property type="match status" value="1"/>
</dbReference>
<dbReference type="InterPro" id="IPR014721">
    <property type="entry name" value="Ribsml_uS5_D2-typ_fold_subgr"/>
</dbReference>
<comment type="similarity">
    <text evidence="1 9">Belongs to the GHMP kinase family. IspE subfamily.</text>
</comment>
<keyword evidence="9" id="KW-0414">Isoprene biosynthesis</keyword>
<reference evidence="12 13" key="1">
    <citation type="submission" date="2019-09" db="EMBL/GenBank/DDBJ databases">
        <title>Phylogeny of genus Pseudoclavibacter and closely related genus.</title>
        <authorList>
            <person name="Li Y."/>
        </authorList>
    </citation>
    <scope>NUCLEOTIDE SEQUENCE [LARGE SCALE GENOMIC DNA]</scope>
    <source>
        <strain evidence="12 13">DSM 23821</strain>
    </source>
</reference>
<evidence type="ECO:0000259" key="10">
    <source>
        <dbReference type="Pfam" id="PF00288"/>
    </source>
</evidence>
<evidence type="ECO:0000256" key="5">
    <source>
        <dbReference type="ARBA" id="ARBA00022741"/>
    </source>
</evidence>
<proteinExistence type="inferred from homology"/>
<feature type="binding site" evidence="9">
    <location>
        <begin position="104"/>
        <end position="114"/>
    </location>
    <ligand>
        <name>ATP</name>
        <dbReference type="ChEBI" id="CHEBI:30616"/>
    </ligand>
</feature>
<evidence type="ECO:0000256" key="9">
    <source>
        <dbReference type="HAMAP-Rule" id="MF_00061"/>
    </source>
</evidence>
<keyword evidence="13" id="KW-1185">Reference proteome</keyword>
<keyword evidence="5 9" id="KW-0547">Nucleotide-binding</keyword>
<name>A0A7J5BVU5_9MICO</name>
<evidence type="ECO:0000256" key="1">
    <source>
        <dbReference type="ARBA" id="ARBA00009684"/>
    </source>
</evidence>
<dbReference type="GO" id="GO:0019288">
    <property type="term" value="P:isopentenyl diphosphate biosynthetic process, methylerythritol 4-phosphate pathway"/>
    <property type="evidence" value="ECO:0007669"/>
    <property type="project" value="UniProtKB-UniRule"/>
</dbReference>
<comment type="pathway">
    <text evidence="9">Isoprenoid biosynthesis; isopentenyl diphosphate biosynthesis via DXP pathway; isopentenyl diphosphate from 1-deoxy-D-xylulose 5-phosphate: step 3/6.</text>
</comment>
<dbReference type="Pfam" id="PF08544">
    <property type="entry name" value="GHMP_kinases_C"/>
    <property type="match status" value="1"/>
</dbReference>
<dbReference type="SUPFAM" id="SSF54211">
    <property type="entry name" value="Ribosomal protein S5 domain 2-like"/>
    <property type="match status" value="1"/>
</dbReference>
<evidence type="ECO:0000313" key="12">
    <source>
        <dbReference type="EMBL" id="KAB1657983.1"/>
    </source>
</evidence>
<dbReference type="PANTHER" id="PTHR43527:SF2">
    <property type="entry name" value="4-DIPHOSPHOCYTIDYL-2-C-METHYL-D-ERYTHRITOL KINASE, CHLOROPLASTIC"/>
    <property type="match status" value="1"/>
</dbReference>
<evidence type="ECO:0000256" key="4">
    <source>
        <dbReference type="ARBA" id="ARBA00022679"/>
    </source>
</evidence>
<organism evidence="12 13">
    <name type="scientific">Pseudoclavibacter chungangensis</name>
    <dbReference type="NCBI Taxonomy" id="587635"/>
    <lineage>
        <taxon>Bacteria</taxon>
        <taxon>Bacillati</taxon>
        <taxon>Actinomycetota</taxon>
        <taxon>Actinomycetes</taxon>
        <taxon>Micrococcales</taxon>
        <taxon>Microbacteriaceae</taxon>
        <taxon>Pseudoclavibacter</taxon>
    </lineage>
</organism>
<dbReference type="InterPro" id="IPR036554">
    <property type="entry name" value="GHMP_kinase_C_sf"/>
</dbReference>
<dbReference type="InterPro" id="IPR004424">
    <property type="entry name" value="IspE"/>
</dbReference>
<feature type="domain" description="GHMP kinase N-terminal" evidence="10">
    <location>
        <begin position="76"/>
        <end position="154"/>
    </location>
</feature>
<dbReference type="EC" id="2.7.1.148" evidence="2 9"/>
<dbReference type="HAMAP" id="MF_00061">
    <property type="entry name" value="IspE"/>
    <property type="match status" value="1"/>
</dbReference>
<evidence type="ECO:0000256" key="3">
    <source>
        <dbReference type="ARBA" id="ARBA00017473"/>
    </source>
</evidence>
<gene>
    <name evidence="9" type="primary">ispE</name>
    <name evidence="12" type="ORF">F8O01_06850</name>
</gene>
<dbReference type="EMBL" id="WBJZ01000007">
    <property type="protein sequence ID" value="KAB1657983.1"/>
    <property type="molecule type" value="Genomic_DNA"/>
</dbReference>
<dbReference type="GO" id="GO:0005524">
    <property type="term" value="F:ATP binding"/>
    <property type="evidence" value="ECO:0007669"/>
    <property type="project" value="UniProtKB-UniRule"/>
</dbReference>